<gene>
    <name evidence="2" type="ORF">POJ06DRAFT_301808</name>
</gene>
<dbReference type="PANTHER" id="PTHR28160:SF1">
    <property type="entry name" value="LARGE RIBOSOMAL SUBUNIT PROTEIN ML57"/>
    <property type="match status" value="1"/>
</dbReference>
<dbReference type="RefSeq" id="XP_056043419.1">
    <property type="nucleotide sequence ID" value="XM_056190746.1"/>
</dbReference>
<dbReference type="GO" id="GO:0005762">
    <property type="term" value="C:mitochondrial large ribosomal subunit"/>
    <property type="evidence" value="ECO:0007669"/>
    <property type="project" value="InterPro"/>
</dbReference>
<comment type="caution">
    <text evidence="2">The sequence shown here is derived from an EMBL/GenBank/DDBJ whole genome shotgun (WGS) entry which is preliminary data.</text>
</comment>
<evidence type="ECO:0000259" key="1">
    <source>
        <dbReference type="Pfam" id="PF14622"/>
    </source>
</evidence>
<dbReference type="Pfam" id="PF14622">
    <property type="entry name" value="Ribonucleas_3_3"/>
    <property type="match status" value="1"/>
</dbReference>
<dbReference type="Proteomes" id="UP001217417">
    <property type="component" value="Unassembled WGS sequence"/>
</dbReference>
<dbReference type="GO" id="GO:0032543">
    <property type="term" value="P:mitochondrial translation"/>
    <property type="evidence" value="ECO:0007669"/>
    <property type="project" value="InterPro"/>
</dbReference>
<dbReference type="AlphaFoldDB" id="A0AAD7VSR4"/>
<name>A0AAD7VSR4_9ASCO</name>
<feature type="domain" description="RNase III" evidence="1">
    <location>
        <begin position="83"/>
        <end position="222"/>
    </location>
</feature>
<dbReference type="GO" id="GO:0006396">
    <property type="term" value="P:RNA processing"/>
    <property type="evidence" value="ECO:0007669"/>
    <property type="project" value="InterPro"/>
</dbReference>
<keyword evidence="3" id="KW-1185">Reference proteome</keyword>
<dbReference type="GO" id="GO:0004525">
    <property type="term" value="F:ribonuclease III activity"/>
    <property type="evidence" value="ECO:0007669"/>
    <property type="project" value="InterPro"/>
</dbReference>
<protein>
    <submittedName>
        <fullName evidence="2">Ribonuclease-III-like-domain-containing protein</fullName>
    </submittedName>
</protein>
<evidence type="ECO:0000313" key="3">
    <source>
        <dbReference type="Proteomes" id="UP001217417"/>
    </source>
</evidence>
<dbReference type="InterPro" id="IPR000999">
    <property type="entry name" value="RNase_III_dom"/>
</dbReference>
<dbReference type="InterPro" id="IPR036389">
    <property type="entry name" value="RNase_III_sf"/>
</dbReference>
<dbReference type="PANTHER" id="PTHR28160">
    <property type="entry name" value="54S RIBOSOMAL PROTEIN L15, MITOCHONDRIAL"/>
    <property type="match status" value="1"/>
</dbReference>
<evidence type="ECO:0000313" key="2">
    <source>
        <dbReference type="EMBL" id="KAJ8099969.1"/>
    </source>
</evidence>
<reference evidence="2" key="1">
    <citation type="submission" date="2023-03" db="EMBL/GenBank/DDBJ databases">
        <title>Near-Complete genome sequence of Lipomyces tetrasporous NRRL Y-64009, an oleaginous yeast capable of growing on lignocellulosic hydrolysates.</title>
        <authorList>
            <consortium name="Lawrence Berkeley National Laboratory"/>
            <person name="Jagtap S.S."/>
            <person name="Liu J.-J."/>
            <person name="Walukiewicz H.E."/>
            <person name="Pangilinan J."/>
            <person name="Lipzen A."/>
            <person name="Ahrendt S."/>
            <person name="Koriabine M."/>
            <person name="Cobaugh K."/>
            <person name="Salamov A."/>
            <person name="Yoshinaga Y."/>
            <person name="Ng V."/>
            <person name="Daum C."/>
            <person name="Grigoriev I.V."/>
            <person name="Slininger P.J."/>
            <person name="Dien B.S."/>
            <person name="Jin Y.-S."/>
            <person name="Rao C.V."/>
        </authorList>
    </citation>
    <scope>NUCLEOTIDE SEQUENCE</scope>
    <source>
        <strain evidence="2">NRRL Y-64009</strain>
    </source>
</reference>
<accession>A0AAD7VSR4</accession>
<dbReference type="EMBL" id="JARPMG010000006">
    <property type="protein sequence ID" value="KAJ8099969.1"/>
    <property type="molecule type" value="Genomic_DNA"/>
</dbReference>
<dbReference type="SUPFAM" id="SSF69065">
    <property type="entry name" value="RNase III domain-like"/>
    <property type="match status" value="1"/>
</dbReference>
<proteinExistence type="predicted"/>
<organism evidence="2 3">
    <name type="scientific">Lipomyces tetrasporus</name>
    <dbReference type="NCBI Taxonomy" id="54092"/>
    <lineage>
        <taxon>Eukaryota</taxon>
        <taxon>Fungi</taxon>
        <taxon>Dikarya</taxon>
        <taxon>Ascomycota</taxon>
        <taxon>Saccharomycotina</taxon>
        <taxon>Lipomycetes</taxon>
        <taxon>Lipomycetales</taxon>
        <taxon>Lipomycetaceae</taxon>
        <taxon>Lipomyces</taxon>
    </lineage>
</organism>
<sequence length="283" mass="32125">MLNMNPLRIMLRPLAAQRSVVVFRQDARRTILYLDGLNDEARITETPVDVDVKKREDEKLVRINMAWDKLTKVDPESFKIPSGLLLQVFTHKSFRHGSHPYNERLALYGRKLFTFHTSLALANTPSDKSTAVGGRDLDVLFSDAAQNLLKSREPLYEVGKMANLIEAIRWEPARHFVSLQNVDPRRSGLLEVTAQTVWASIGAIALYYGGDRAEKFVKKVVLSGPYGALKYDRVKALEDKIKNRISFIKNAGGERIFSPPNVVRSPDIDTILSKHNKERKKIE</sequence>
<dbReference type="Gene3D" id="1.10.1520.10">
    <property type="entry name" value="Ribonuclease III domain"/>
    <property type="match status" value="1"/>
</dbReference>
<dbReference type="GeneID" id="80885912"/>
<dbReference type="InterPro" id="IPR040030">
    <property type="entry name" value="Ribosomal_mL57"/>
</dbReference>
<dbReference type="GO" id="GO:0003735">
    <property type="term" value="F:structural constituent of ribosome"/>
    <property type="evidence" value="ECO:0007669"/>
    <property type="project" value="InterPro"/>
</dbReference>